<dbReference type="Proteomes" id="UP000595703">
    <property type="component" value="Chromosome"/>
</dbReference>
<evidence type="ECO:0000256" key="1">
    <source>
        <dbReference type="ARBA" id="ARBA00004141"/>
    </source>
</evidence>
<feature type="transmembrane region" description="Helical" evidence="5">
    <location>
        <begin position="269"/>
        <end position="289"/>
    </location>
</feature>
<dbReference type="GO" id="GO:0016020">
    <property type="term" value="C:membrane"/>
    <property type="evidence" value="ECO:0007669"/>
    <property type="project" value="UniProtKB-SubCell"/>
</dbReference>
<gene>
    <name evidence="6" type="ORF">RVR_4930</name>
</gene>
<organism evidence="6 7">
    <name type="scientific">Actinacidiphila reveromycinica</name>
    <dbReference type="NCBI Taxonomy" id="659352"/>
    <lineage>
        <taxon>Bacteria</taxon>
        <taxon>Bacillati</taxon>
        <taxon>Actinomycetota</taxon>
        <taxon>Actinomycetes</taxon>
        <taxon>Kitasatosporales</taxon>
        <taxon>Streptomycetaceae</taxon>
        <taxon>Actinacidiphila</taxon>
    </lineage>
</organism>
<evidence type="ECO:0000256" key="3">
    <source>
        <dbReference type="ARBA" id="ARBA00022989"/>
    </source>
</evidence>
<dbReference type="InterPro" id="IPR038665">
    <property type="entry name" value="Voltage-dep_anion_channel_sf"/>
</dbReference>
<sequence length="327" mass="34015">MSTPADRPGHGSPAARALDALRTVPPSAGAAVMATGILSMGLRLTGHGVLSAIALTVATVLWLVLALAFALQLACDRARWQASAANPPALTAVAATCVLGTRYSLAGRQPLALVLLAVAAAAWPWLLVSVLRHWKRPVPGVAFLVCVATQGLAVLGGTLALAGRGDWLARAALAAGLLGLVLYVEALARFEFRQVFTGQGDQWVAAGALAISALAASKLVASPLWSGGAHQALRDAAFVLLALDFAWYAVLAVAEFVRPRPGYDLRRWSTVFPLGMTAVAALSTGQVAHVRWLHGVGSVLLWIAVAAWLLTAVGWGSRAVRRVRATA</sequence>
<feature type="transmembrane region" description="Helical" evidence="5">
    <location>
        <begin position="167"/>
        <end position="184"/>
    </location>
</feature>
<feature type="transmembrane region" description="Helical" evidence="5">
    <location>
        <begin position="140"/>
        <end position="161"/>
    </location>
</feature>
<dbReference type="Pfam" id="PF03595">
    <property type="entry name" value="SLAC1"/>
    <property type="match status" value="1"/>
</dbReference>
<dbReference type="GO" id="GO:0055085">
    <property type="term" value="P:transmembrane transport"/>
    <property type="evidence" value="ECO:0007669"/>
    <property type="project" value="InterPro"/>
</dbReference>
<comment type="subcellular location">
    <subcellularLocation>
        <location evidence="1">Membrane</location>
        <topology evidence="1">Multi-pass membrane protein</topology>
    </subcellularLocation>
</comment>
<dbReference type="AlphaFoldDB" id="A0A7U3UU24"/>
<dbReference type="KEGG" id="arev:RVR_4930"/>
<feature type="transmembrane region" description="Helical" evidence="5">
    <location>
        <begin position="204"/>
        <end position="225"/>
    </location>
</feature>
<proteinExistence type="predicted"/>
<keyword evidence="4 5" id="KW-0472">Membrane</keyword>
<reference evidence="6 7" key="4">
    <citation type="journal article" date="2020" name="Sci. Rep.">
        <title>beta-carboline chemical signals induce reveromycin production through a LuxR family regulator in Streptomyces sp. SN-593.</title>
        <authorList>
            <person name="Panthee S."/>
            <person name="Kito N."/>
            <person name="Hayashi T."/>
            <person name="Shimizu T."/>
            <person name="Ishikawa J."/>
            <person name="Hamamoto H."/>
            <person name="Osada H."/>
            <person name="Takahashi S."/>
        </authorList>
    </citation>
    <scope>NUCLEOTIDE SEQUENCE [LARGE SCALE GENOMIC DNA]</scope>
    <source>
        <strain evidence="6 7">SN-593</strain>
    </source>
</reference>
<evidence type="ECO:0000313" key="7">
    <source>
        <dbReference type="Proteomes" id="UP000595703"/>
    </source>
</evidence>
<evidence type="ECO:0000256" key="2">
    <source>
        <dbReference type="ARBA" id="ARBA00022692"/>
    </source>
</evidence>
<feature type="transmembrane region" description="Helical" evidence="5">
    <location>
        <begin position="237"/>
        <end position="257"/>
    </location>
</feature>
<dbReference type="InterPro" id="IPR004695">
    <property type="entry name" value="SLAC1/Mae1/Ssu1/TehA"/>
</dbReference>
<keyword evidence="3 5" id="KW-1133">Transmembrane helix</keyword>
<protein>
    <submittedName>
        <fullName evidence="6">Putative integral membrane protein</fullName>
    </submittedName>
</protein>
<accession>A0A7U3UU24</accession>
<dbReference type="Gene3D" id="1.50.10.150">
    <property type="entry name" value="Voltage-dependent anion channel"/>
    <property type="match status" value="1"/>
</dbReference>
<reference evidence="6 7" key="2">
    <citation type="journal article" date="2011" name="J. Antibiot.">
        <title>Furaquinocins I and J: novel polyketide isoprenoid hybrid compounds from Streptomyces reveromyceticus SN-593.</title>
        <authorList>
            <person name="Panthee S."/>
            <person name="Takahashi S."/>
            <person name="Takagi H."/>
            <person name="Nogawa T."/>
            <person name="Oowada E."/>
            <person name="Uramoto M."/>
            <person name="Osada H."/>
        </authorList>
    </citation>
    <scope>NUCLEOTIDE SEQUENCE [LARGE SCALE GENOMIC DNA]</scope>
    <source>
        <strain evidence="6 7">SN-593</strain>
    </source>
</reference>
<evidence type="ECO:0000256" key="4">
    <source>
        <dbReference type="ARBA" id="ARBA00023136"/>
    </source>
</evidence>
<feature type="transmembrane region" description="Helical" evidence="5">
    <location>
        <begin position="111"/>
        <end position="128"/>
    </location>
</feature>
<keyword evidence="7" id="KW-1185">Reference proteome</keyword>
<dbReference type="EMBL" id="AP018365">
    <property type="protein sequence ID" value="BBA98658.1"/>
    <property type="molecule type" value="Genomic_DNA"/>
</dbReference>
<feature type="transmembrane region" description="Helical" evidence="5">
    <location>
        <begin position="295"/>
        <end position="315"/>
    </location>
</feature>
<dbReference type="RefSeq" id="WP_237404808.1">
    <property type="nucleotide sequence ID" value="NZ_AP018365.1"/>
</dbReference>
<reference evidence="6 7" key="3">
    <citation type="journal article" date="2011" name="Nat. Chem. Biol.">
        <title>Reveromycin A biosynthesis uses RevG and RevJ for stereospecific spiroacetal formation.</title>
        <authorList>
            <person name="Takahashi S."/>
            <person name="Toyoda A."/>
            <person name="Sekiyama Y."/>
            <person name="Takagi H."/>
            <person name="Nogawa T."/>
            <person name="Uramoto M."/>
            <person name="Suzuki R."/>
            <person name="Koshino H."/>
            <person name="Kumano T."/>
            <person name="Panthee S."/>
            <person name="Dairi T."/>
            <person name="Ishikawa J."/>
            <person name="Ikeda H."/>
            <person name="Sakaki Y."/>
            <person name="Osada H."/>
        </authorList>
    </citation>
    <scope>NUCLEOTIDE SEQUENCE [LARGE SCALE GENOMIC DNA]</scope>
    <source>
        <strain evidence="6 7">SN-593</strain>
    </source>
</reference>
<feature type="transmembrane region" description="Helical" evidence="5">
    <location>
        <begin position="49"/>
        <end position="75"/>
    </location>
</feature>
<evidence type="ECO:0000256" key="5">
    <source>
        <dbReference type="SAM" id="Phobius"/>
    </source>
</evidence>
<reference evidence="6 7" key="1">
    <citation type="journal article" date="2010" name="J. Bacteriol.">
        <title>Biochemical characterization of a novel indole prenyltransferase from Streptomyces sp. SN-593.</title>
        <authorList>
            <person name="Takahashi S."/>
            <person name="Takagi H."/>
            <person name="Toyoda A."/>
            <person name="Uramoto M."/>
            <person name="Nogawa T."/>
            <person name="Ueki M."/>
            <person name="Sakaki Y."/>
            <person name="Osada H."/>
        </authorList>
    </citation>
    <scope>NUCLEOTIDE SEQUENCE [LARGE SCALE GENOMIC DNA]</scope>
    <source>
        <strain evidence="6 7">SN-593</strain>
    </source>
</reference>
<evidence type="ECO:0000313" key="6">
    <source>
        <dbReference type="EMBL" id="BBA98658.1"/>
    </source>
</evidence>
<name>A0A7U3UU24_9ACTN</name>
<keyword evidence="2 5" id="KW-0812">Transmembrane</keyword>